<dbReference type="AlphaFoldDB" id="A0A6F8YQ11"/>
<dbReference type="RefSeq" id="WP_232075033.1">
    <property type="nucleotide sequence ID" value="NZ_AP022871.1"/>
</dbReference>
<sequence length="269" mass="29776">MLALQSNPTALEVLWSPLIEVITADGERLLASRRAFLSRRVAETYGNYARDQLARVAARRERAGETNHKQAIHMIRLLVAGAHVLRTEEVLVDVRHLRDRLLAVRRACLGCGRWAADLLAELADAAAATALPERPDREAVDRLLAAVREREPAVTTEVPWWAAEAARALPRPLLTSLAPRLITRHHAHHYLGFAATQERSYAKTGRLEPAMYTLRVPAGAAERLATDVPRLRAELEAARDTSALPDRPDPAAVDALHDLVVRTRLGARE</sequence>
<dbReference type="InterPro" id="IPR018775">
    <property type="entry name" value="RlaP"/>
</dbReference>
<dbReference type="PANTHER" id="PTHR34817:SF2">
    <property type="entry name" value="NUCLEOTIDYLTRANSFERASE"/>
    <property type="match status" value="1"/>
</dbReference>
<reference evidence="1 2" key="1">
    <citation type="submission" date="2020-03" db="EMBL/GenBank/DDBJ databases">
        <title>Whole genome shotgun sequence of Phytohabitans suffuscus NBRC 105367.</title>
        <authorList>
            <person name="Komaki H."/>
            <person name="Tamura T."/>
        </authorList>
    </citation>
    <scope>NUCLEOTIDE SEQUENCE [LARGE SCALE GENOMIC DNA]</scope>
    <source>
        <strain evidence="1 2">NBRC 105367</strain>
    </source>
</reference>
<name>A0A6F8YQ11_9ACTN</name>
<keyword evidence="2" id="KW-1185">Reference proteome</keyword>
<reference evidence="1 2" key="2">
    <citation type="submission" date="2020-03" db="EMBL/GenBank/DDBJ databases">
        <authorList>
            <person name="Ichikawa N."/>
            <person name="Kimura A."/>
            <person name="Kitahashi Y."/>
            <person name="Uohara A."/>
        </authorList>
    </citation>
    <scope>NUCLEOTIDE SEQUENCE [LARGE SCALE GENOMIC DNA]</scope>
    <source>
        <strain evidence="1 2">NBRC 105367</strain>
    </source>
</reference>
<evidence type="ECO:0000313" key="1">
    <source>
        <dbReference type="EMBL" id="BCB88164.1"/>
    </source>
</evidence>
<dbReference type="Proteomes" id="UP000503011">
    <property type="component" value="Chromosome"/>
</dbReference>
<dbReference type="PANTHER" id="PTHR34817">
    <property type="entry name" value="NUCLEOTIDYLTRANSFERASE"/>
    <property type="match status" value="1"/>
</dbReference>
<gene>
    <name evidence="1" type="ORF">Psuf_054770</name>
</gene>
<organism evidence="1 2">
    <name type="scientific">Phytohabitans suffuscus</name>
    <dbReference type="NCBI Taxonomy" id="624315"/>
    <lineage>
        <taxon>Bacteria</taxon>
        <taxon>Bacillati</taxon>
        <taxon>Actinomycetota</taxon>
        <taxon>Actinomycetes</taxon>
        <taxon>Micromonosporales</taxon>
        <taxon>Micromonosporaceae</taxon>
    </lineage>
</organism>
<dbReference type="EMBL" id="AP022871">
    <property type="protein sequence ID" value="BCB88164.1"/>
    <property type="molecule type" value="Genomic_DNA"/>
</dbReference>
<protein>
    <submittedName>
        <fullName evidence="1">Uncharacterized protein</fullName>
    </submittedName>
</protein>
<dbReference type="KEGG" id="psuu:Psuf_054770"/>
<evidence type="ECO:0000313" key="2">
    <source>
        <dbReference type="Proteomes" id="UP000503011"/>
    </source>
</evidence>
<proteinExistence type="predicted"/>
<accession>A0A6F8YQ11</accession>
<dbReference type="Pfam" id="PF10127">
    <property type="entry name" value="RlaP"/>
    <property type="match status" value="1"/>
</dbReference>